<keyword evidence="2" id="KW-1133">Transmembrane helix</keyword>
<dbReference type="AlphaFoldDB" id="K1WX03"/>
<proteinExistence type="predicted"/>
<keyword evidence="4" id="KW-1185">Reference proteome</keyword>
<accession>K1WX03</accession>
<dbReference type="PANTHER" id="PTHR37848:SF1">
    <property type="entry name" value="SUN DOMAIN-CONTAINING PROTEIN"/>
    <property type="match status" value="1"/>
</dbReference>
<name>K1WX03_MARBU</name>
<dbReference type="RefSeq" id="XP_007296550.1">
    <property type="nucleotide sequence ID" value="XM_007296488.1"/>
</dbReference>
<evidence type="ECO:0000313" key="4">
    <source>
        <dbReference type="Proteomes" id="UP000006753"/>
    </source>
</evidence>
<keyword evidence="2" id="KW-0812">Transmembrane</keyword>
<dbReference type="PANTHER" id="PTHR37848">
    <property type="entry name" value="EXPRESSED PROTEIN"/>
    <property type="match status" value="1"/>
</dbReference>
<feature type="transmembrane region" description="Helical" evidence="2">
    <location>
        <begin position="277"/>
        <end position="297"/>
    </location>
</feature>
<dbReference type="EMBL" id="JH921451">
    <property type="protein sequence ID" value="EKD13218.1"/>
    <property type="molecule type" value="Genomic_DNA"/>
</dbReference>
<keyword evidence="2" id="KW-0472">Membrane</keyword>
<dbReference type="GeneID" id="18764596"/>
<evidence type="ECO:0000256" key="1">
    <source>
        <dbReference type="SAM" id="MobiDB-lite"/>
    </source>
</evidence>
<dbReference type="HOGENOM" id="CLU_042303_1_0_1"/>
<dbReference type="eggNOG" id="ENOG502S4VJ">
    <property type="taxonomic scope" value="Eukaryota"/>
</dbReference>
<sequence length="409" mass="46168">MGSGKTEYQTPPRVSHKDAPQYAETSMGSASLPDDVGSAFPDDELPPYENILAETPLLGQASTAAAATHQAWNAPPPDLPWSSHDLYRGEYRTRFPDYSTRPTALYQMVKQQAQHPPSYFVQLSGFHHETRRTGNKDTREKIQDFLISINITDLLGRGEMELLPDNKRGYRGTRIVSFHPTVSEGADGEEGGGGTDRELQKWCERYVADRSGVKSFTLKREIANHDQRRLETLLHAAIAETNYRGHLSVTFPVQHSALIVYSPGKINEWRITVWIRWLFYCSFLWLFAWPFLALVTARYETVKVVFRYADSPPGSVNRRCAVMTEVEWFHRWENAIKRAAFSRIVCKDAALDEQYRLATERADASRGQAYQPETPRTGNALADGAFGLLGQGLRLASDFNAMRGWGADC</sequence>
<protein>
    <submittedName>
        <fullName evidence="3">Uncharacterized protein</fullName>
    </submittedName>
</protein>
<evidence type="ECO:0000256" key="2">
    <source>
        <dbReference type="SAM" id="Phobius"/>
    </source>
</evidence>
<dbReference type="OrthoDB" id="203796at2759"/>
<organism evidence="3 4">
    <name type="scientific">Marssonina brunnea f. sp. multigermtubi (strain MB_m1)</name>
    <name type="common">Marssonina leaf spot fungus</name>
    <dbReference type="NCBI Taxonomy" id="1072389"/>
    <lineage>
        <taxon>Eukaryota</taxon>
        <taxon>Fungi</taxon>
        <taxon>Dikarya</taxon>
        <taxon>Ascomycota</taxon>
        <taxon>Pezizomycotina</taxon>
        <taxon>Leotiomycetes</taxon>
        <taxon>Helotiales</taxon>
        <taxon>Drepanopezizaceae</taxon>
        <taxon>Drepanopeziza</taxon>
    </lineage>
</organism>
<dbReference type="Proteomes" id="UP000006753">
    <property type="component" value="Unassembled WGS sequence"/>
</dbReference>
<reference evidence="3 4" key="1">
    <citation type="journal article" date="2012" name="BMC Genomics">
        <title>Sequencing the genome of Marssonina brunnea reveals fungus-poplar co-evolution.</title>
        <authorList>
            <person name="Zhu S."/>
            <person name="Cao Y.-Z."/>
            <person name="Jiang C."/>
            <person name="Tan B.-Y."/>
            <person name="Wang Z."/>
            <person name="Feng S."/>
            <person name="Zhang L."/>
            <person name="Su X.-H."/>
            <person name="Brejova B."/>
            <person name="Vinar T."/>
            <person name="Xu M."/>
            <person name="Wang M.-X."/>
            <person name="Zhang S.-G."/>
            <person name="Huang M.-R."/>
            <person name="Wu R."/>
            <person name="Zhou Y."/>
        </authorList>
    </citation>
    <scope>NUCLEOTIDE SEQUENCE [LARGE SCALE GENOMIC DNA]</scope>
    <source>
        <strain evidence="3 4">MB_m1</strain>
    </source>
</reference>
<dbReference type="InParanoid" id="K1WX03"/>
<dbReference type="OMA" id="LWIFSWP"/>
<dbReference type="KEGG" id="mbe:MBM_08661"/>
<feature type="region of interest" description="Disordered" evidence="1">
    <location>
        <begin position="1"/>
        <end position="47"/>
    </location>
</feature>
<evidence type="ECO:0000313" key="3">
    <source>
        <dbReference type="EMBL" id="EKD13218.1"/>
    </source>
</evidence>
<gene>
    <name evidence="3" type="ORF">MBM_08661</name>
</gene>